<evidence type="ECO:0000256" key="4">
    <source>
        <dbReference type="ARBA" id="ARBA00023242"/>
    </source>
</evidence>
<dbReference type="InterPro" id="IPR021933">
    <property type="entry name" value="SERRATE/Ars2_N"/>
</dbReference>
<evidence type="ECO:0000313" key="10">
    <source>
        <dbReference type="Proteomes" id="UP001177023"/>
    </source>
</evidence>
<dbReference type="Proteomes" id="UP001177023">
    <property type="component" value="Unassembled WGS sequence"/>
</dbReference>
<evidence type="ECO:0000256" key="3">
    <source>
        <dbReference type="ARBA" id="ARBA00017364"/>
    </source>
</evidence>
<organism evidence="9 10">
    <name type="scientific">Mesorhabditis spiculigera</name>
    <dbReference type="NCBI Taxonomy" id="96644"/>
    <lineage>
        <taxon>Eukaryota</taxon>
        <taxon>Metazoa</taxon>
        <taxon>Ecdysozoa</taxon>
        <taxon>Nematoda</taxon>
        <taxon>Chromadorea</taxon>
        <taxon>Rhabditida</taxon>
        <taxon>Rhabditina</taxon>
        <taxon>Rhabditomorpha</taxon>
        <taxon>Rhabditoidea</taxon>
        <taxon>Rhabditidae</taxon>
        <taxon>Mesorhabditinae</taxon>
        <taxon>Mesorhabditis</taxon>
    </lineage>
</organism>
<comment type="caution">
    <text evidence="9">The sequence shown here is derived from an EMBL/GenBank/DDBJ whole genome shotgun (WGS) entry which is preliminary data.</text>
</comment>
<dbReference type="Pfam" id="PF12066">
    <property type="entry name" value="SERRATE_Ars2_N"/>
    <property type="match status" value="1"/>
</dbReference>
<dbReference type="EMBL" id="CATQJA010002645">
    <property type="protein sequence ID" value="CAJ0576626.1"/>
    <property type="molecule type" value="Genomic_DNA"/>
</dbReference>
<evidence type="ECO:0000256" key="6">
    <source>
        <dbReference type="SAM" id="MobiDB-lite"/>
    </source>
</evidence>
<evidence type="ECO:0000259" key="8">
    <source>
        <dbReference type="Pfam" id="PF12066"/>
    </source>
</evidence>
<protein>
    <recommendedName>
        <fullName evidence="3">Serrate RNA effector molecule homolog</fullName>
    </recommendedName>
    <alternativeName>
        <fullName evidence="5">Arsenite-resistance protein 2 homolog</fullName>
    </alternativeName>
</protein>
<proteinExistence type="inferred from homology"/>
<feature type="non-terminal residue" evidence="9">
    <location>
        <position position="624"/>
    </location>
</feature>
<gene>
    <name evidence="9" type="ORF">MSPICULIGERA_LOCUS14916</name>
</gene>
<dbReference type="InterPro" id="IPR007042">
    <property type="entry name" value="SERRATE/Ars2_C"/>
</dbReference>
<reference evidence="9" key="1">
    <citation type="submission" date="2023-06" db="EMBL/GenBank/DDBJ databases">
        <authorList>
            <person name="Delattre M."/>
        </authorList>
    </citation>
    <scope>NUCLEOTIDE SEQUENCE</scope>
    <source>
        <strain evidence="9">AF72</strain>
    </source>
</reference>
<feature type="compositionally biased region" description="Basic and acidic residues" evidence="6">
    <location>
        <begin position="42"/>
        <end position="53"/>
    </location>
</feature>
<feature type="domain" description="SERRATE/Ars2 N-terminal" evidence="8">
    <location>
        <begin position="71"/>
        <end position="171"/>
    </location>
</feature>
<dbReference type="GO" id="GO:0016604">
    <property type="term" value="C:nuclear body"/>
    <property type="evidence" value="ECO:0007669"/>
    <property type="project" value="TreeGrafter"/>
</dbReference>
<comment type="similarity">
    <text evidence="2">Belongs to the ARS2 family.</text>
</comment>
<evidence type="ECO:0000259" key="7">
    <source>
        <dbReference type="Pfam" id="PF04959"/>
    </source>
</evidence>
<accession>A0AA36CWI8</accession>
<evidence type="ECO:0000313" key="9">
    <source>
        <dbReference type="EMBL" id="CAJ0576626.1"/>
    </source>
</evidence>
<keyword evidence="10" id="KW-1185">Reference proteome</keyword>
<dbReference type="PANTHER" id="PTHR13165">
    <property type="entry name" value="ARSENITE-RESISTANCE PROTEIN 2"/>
    <property type="match status" value="1"/>
</dbReference>
<keyword evidence="4" id="KW-0539">Nucleus</keyword>
<feature type="region of interest" description="Disordered" evidence="6">
    <location>
        <begin position="1"/>
        <end position="53"/>
    </location>
</feature>
<evidence type="ECO:0000256" key="2">
    <source>
        <dbReference type="ARBA" id="ARBA00005407"/>
    </source>
</evidence>
<sequence>MAPHDSDTEDRKRDRGTRDRVSYGGGDSERRPFKRLYSSSRPSEDMPKRYRYEPDPNELLSVQAFASSENLTLDAAELPEKYADYKDEYYKKQYKQFFDAHKNEEWLQNKYHPLNLAARETKRRDEIARRLYAYNKLKERGHLENLSLNPENARNIVRLLNAVVVLLDGGDEEKMERALKMEICAGAVRDLINVGVELPEEADKVPEHSLLTRRGGVMIRCIPPEATDAEISEALQRYPGFECLHVFPAYPEGGWMRKAMAVFRDNVDLRELCVGINGIRVKGSNLVAYLHAGSSQRVRISNPLINHKSVALSLLHKAVKILAVLDKRAGQYIDEAGEQNQHEITKDIAIRVDYVSTSTNPLIVKARGILPGDLDDDPSLTHPDRVPDSADVIFKRDERVLNMLDEIAFYMRVVYSFNLLNYEMFTEEETLPNKCEVFHIRGQDIKAVDDDKLPMFKKGELRAFENELEQKLGPFYTARLVPDTQLAALGLLDLESAAEEFIQANTVQLSEGKWLCPLSGKKFKGLEFIRKHITSKHMDAVEASKAEGAFFNNYLRDADRPWINVSKPAPDRRSYEPREPRYPVRERFEREEHPPSAKRTFPGKRQPYVYKDLDAVDDNVATIF</sequence>
<feature type="domain" description="SERRATE/Ars2 C-terminal" evidence="7">
    <location>
        <begin position="458"/>
        <end position="579"/>
    </location>
</feature>
<dbReference type="GO" id="GO:0031053">
    <property type="term" value="P:primary miRNA processing"/>
    <property type="evidence" value="ECO:0007669"/>
    <property type="project" value="TreeGrafter"/>
</dbReference>
<dbReference type="AlphaFoldDB" id="A0AA36CWI8"/>
<evidence type="ECO:0000256" key="1">
    <source>
        <dbReference type="ARBA" id="ARBA00004123"/>
    </source>
</evidence>
<dbReference type="Pfam" id="PF04959">
    <property type="entry name" value="ARS2"/>
    <property type="match status" value="1"/>
</dbReference>
<name>A0AA36CWI8_9BILA</name>
<dbReference type="PANTHER" id="PTHR13165:SF0">
    <property type="entry name" value="SERRATE RNA EFFECTOR MOLECULE HOMOLOG"/>
    <property type="match status" value="1"/>
</dbReference>
<evidence type="ECO:0000256" key="5">
    <source>
        <dbReference type="ARBA" id="ARBA00030701"/>
    </source>
</evidence>
<feature type="compositionally biased region" description="Basic and acidic residues" evidence="6">
    <location>
        <begin position="569"/>
        <end position="595"/>
    </location>
</feature>
<feature type="compositionally biased region" description="Basic and acidic residues" evidence="6">
    <location>
        <begin position="1"/>
        <end position="31"/>
    </location>
</feature>
<feature type="region of interest" description="Disordered" evidence="6">
    <location>
        <begin position="567"/>
        <end position="603"/>
    </location>
</feature>
<comment type="subcellular location">
    <subcellularLocation>
        <location evidence="1">Nucleus</location>
    </subcellularLocation>
</comment>
<dbReference type="InterPro" id="IPR039727">
    <property type="entry name" value="SE/Ars2"/>
</dbReference>